<keyword evidence="10" id="KW-0457">Lysine biosynthesis</keyword>
<feature type="domain" description="ACT" evidence="14">
    <location>
        <begin position="343"/>
        <end position="401"/>
    </location>
</feature>
<reference evidence="15 16" key="1">
    <citation type="submission" date="2018-08" db="EMBL/GenBank/DDBJ databases">
        <title>Draft genome sequence of Psychrilyobacter sp. strain SD5 isolated from Black Sea water.</title>
        <authorList>
            <person name="Yadav S."/>
            <person name="Villanueva L."/>
            <person name="Damste J.S.S."/>
        </authorList>
    </citation>
    <scope>NUCLEOTIDE SEQUENCE [LARGE SCALE GENOMIC DNA]</scope>
    <source>
        <strain evidence="15 16">SD5</strain>
    </source>
</reference>
<evidence type="ECO:0000256" key="5">
    <source>
        <dbReference type="ARBA" id="ARBA00022605"/>
    </source>
</evidence>
<dbReference type="GO" id="GO:0004072">
    <property type="term" value="F:aspartate kinase activity"/>
    <property type="evidence" value="ECO:0007669"/>
    <property type="project" value="UniProtKB-EC"/>
</dbReference>
<name>A0ABX9KI70_9FUSO</name>
<gene>
    <name evidence="15" type="ORF">DYH56_06105</name>
</gene>
<evidence type="ECO:0000256" key="8">
    <source>
        <dbReference type="ARBA" id="ARBA00022777"/>
    </source>
</evidence>
<keyword evidence="5 13" id="KW-0028">Amino-acid biosynthesis</keyword>
<evidence type="ECO:0000256" key="3">
    <source>
        <dbReference type="ARBA" id="ARBA00005139"/>
    </source>
</evidence>
<evidence type="ECO:0000256" key="9">
    <source>
        <dbReference type="ARBA" id="ARBA00022840"/>
    </source>
</evidence>
<dbReference type="InterPro" id="IPR041740">
    <property type="entry name" value="AKii-LysC-BS"/>
</dbReference>
<protein>
    <recommendedName>
        <fullName evidence="12">Aspartokinase</fullName>
        <ecNumber evidence="12">2.7.2.4</ecNumber>
    </recommendedName>
</protein>
<dbReference type="InterPro" id="IPR054352">
    <property type="entry name" value="ACT_Aspartokinase"/>
</dbReference>
<comment type="catalytic activity">
    <reaction evidence="11 12">
        <text>L-aspartate + ATP = 4-phospho-L-aspartate + ADP</text>
        <dbReference type="Rhea" id="RHEA:23776"/>
        <dbReference type="ChEBI" id="CHEBI:29991"/>
        <dbReference type="ChEBI" id="CHEBI:30616"/>
        <dbReference type="ChEBI" id="CHEBI:57535"/>
        <dbReference type="ChEBI" id="CHEBI:456216"/>
        <dbReference type="EC" id="2.7.2.4"/>
    </reaction>
</comment>
<evidence type="ECO:0000313" key="15">
    <source>
        <dbReference type="EMBL" id="REI41715.1"/>
    </source>
</evidence>
<dbReference type="InterPro" id="IPR005260">
    <property type="entry name" value="Asp_kin_monofn"/>
</dbReference>
<dbReference type="PROSITE" id="PS51671">
    <property type="entry name" value="ACT"/>
    <property type="match status" value="1"/>
</dbReference>
<evidence type="ECO:0000256" key="10">
    <source>
        <dbReference type="ARBA" id="ARBA00023154"/>
    </source>
</evidence>
<evidence type="ECO:0000256" key="11">
    <source>
        <dbReference type="ARBA" id="ARBA00047872"/>
    </source>
</evidence>
<dbReference type="CDD" id="cd04923">
    <property type="entry name" value="ACT_AK-LysC-DapG-like_2"/>
    <property type="match status" value="1"/>
</dbReference>
<dbReference type="PROSITE" id="PS00324">
    <property type="entry name" value="ASPARTOKINASE"/>
    <property type="match status" value="1"/>
</dbReference>
<evidence type="ECO:0000256" key="13">
    <source>
        <dbReference type="RuleBase" id="RU004249"/>
    </source>
</evidence>
<dbReference type="InterPro" id="IPR036393">
    <property type="entry name" value="AceGlu_kinase-like_sf"/>
</dbReference>
<dbReference type="PANTHER" id="PTHR21499:SF68">
    <property type="entry name" value="ASPARTOKINASE 2"/>
    <property type="match status" value="1"/>
</dbReference>
<evidence type="ECO:0000256" key="2">
    <source>
        <dbReference type="ARBA" id="ARBA00004986"/>
    </source>
</evidence>
<dbReference type="InterPro" id="IPR002912">
    <property type="entry name" value="ACT_dom"/>
</dbReference>
<keyword evidence="8 12" id="KW-0418">Kinase</keyword>
<keyword evidence="7" id="KW-0547">Nucleotide-binding</keyword>
<keyword evidence="9" id="KW-0067">ATP-binding</keyword>
<dbReference type="PANTHER" id="PTHR21499">
    <property type="entry name" value="ASPARTATE KINASE"/>
    <property type="match status" value="1"/>
</dbReference>
<comment type="pathway">
    <text evidence="1 13">Amino-acid biosynthesis; L-lysine biosynthesis via DAP pathway; (S)-tetrahydrodipicolinate from L-aspartate: step 1/4.</text>
</comment>
<evidence type="ECO:0000256" key="4">
    <source>
        <dbReference type="ARBA" id="ARBA00010122"/>
    </source>
</evidence>
<proteinExistence type="inferred from homology"/>
<dbReference type="InterPro" id="IPR018042">
    <property type="entry name" value="Aspartate_kinase_CS"/>
</dbReference>
<dbReference type="SUPFAM" id="SSF55021">
    <property type="entry name" value="ACT-like"/>
    <property type="match status" value="2"/>
</dbReference>
<evidence type="ECO:0000256" key="12">
    <source>
        <dbReference type="RuleBase" id="RU003448"/>
    </source>
</evidence>
<dbReference type="NCBIfam" id="NF005154">
    <property type="entry name" value="PRK06635.1-2"/>
    <property type="match status" value="1"/>
</dbReference>
<dbReference type="Gene3D" id="3.30.2130.10">
    <property type="entry name" value="VC0802-like"/>
    <property type="match status" value="1"/>
</dbReference>
<evidence type="ECO:0000313" key="16">
    <source>
        <dbReference type="Proteomes" id="UP000263486"/>
    </source>
</evidence>
<dbReference type="InterPro" id="IPR001048">
    <property type="entry name" value="Asp/Glu/Uridylate_kinase"/>
</dbReference>
<keyword evidence="16" id="KW-1185">Reference proteome</keyword>
<dbReference type="Gene3D" id="3.40.1160.10">
    <property type="entry name" value="Acetylglutamate kinase-like"/>
    <property type="match status" value="1"/>
</dbReference>
<dbReference type="NCBIfam" id="NF005155">
    <property type="entry name" value="PRK06635.1-4"/>
    <property type="match status" value="1"/>
</dbReference>
<dbReference type="PIRSF" id="PIRSF000726">
    <property type="entry name" value="Asp_kin"/>
    <property type="match status" value="1"/>
</dbReference>
<evidence type="ECO:0000256" key="1">
    <source>
        <dbReference type="ARBA" id="ARBA00004766"/>
    </source>
</evidence>
<keyword evidence="6 12" id="KW-0808">Transferase</keyword>
<organism evidence="15 16">
    <name type="scientific">Psychrilyobacter piezotolerans</name>
    <dbReference type="NCBI Taxonomy" id="2293438"/>
    <lineage>
        <taxon>Bacteria</taxon>
        <taxon>Fusobacteriati</taxon>
        <taxon>Fusobacteriota</taxon>
        <taxon>Fusobacteriia</taxon>
        <taxon>Fusobacteriales</taxon>
        <taxon>Fusobacteriaceae</taxon>
        <taxon>Psychrilyobacter</taxon>
    </lineage>
</organism>
<dbReference type="EMBL" id="QUAJ01000008">
    <property type="protein sequence ID" value="REI41715.1"/>
    <property type="molecule type" value="Genomic_DNA"/>
</dbReference>
<evidence type="ECO:0000256" key="6">
    <source>
        <dbReference type="ARBA" id="ARBA00022679"/>
    </source>
</evidence>
<dbReference type="Proteomes" id="UP000263486">
    <property type="component" value="Unassembled WGS sequence"/>
</dbReference>
<sequence length="401" mass="44315">MGVKDMRLVQKYGGSSVESINKIKKIAKNIASLKRNGKELVVVVSAMGKRTDELLKKARSVSKTPNRRELDRLLSIGEQETIALLTIALHEEGIDAISYTGYQAGITTTGLHTKSRIKKIDTQRIEKSLDDGKLVIVAGFQGINKNGDITTLGRGGSDTSAVALSAALNCPCEIYTDVNGIHTVDPKVYGSAKKLDCISYEEMMEMSKLGAGIMEVRAVELGKKFRVPIYVGRALGKIAGTNIKEKSDNMEEKVITGLSINERILMIEIQNIEHSPQEMAYIFSELSRAHVNVDMISQIKGFNLSFTCPLNEEELFDNAMKKIMKKLPNIENTKNRELIKISLVGIGIMGHFGVISSLFEVFAEENINFYKITTSEISISYIIDRKNMKKAVTALAKAFNL</sequence>
<evidence type="ECO:0000259" key="14">
    <source>
        <dbReference type="PROSITE" id="PS51671"/>
    </source>
</evidence>
<comment type="similarity">
    <text evidence="4 12">Belongs to the aspartokinase family.</text>
</comment>
<dbReference type="Pfam" id="PF00696">
    <property type="entry name" value="AA_kinase"/>
    <property type="match status" value="1"/>
</dbReference>
<evidence type="ECO:0000256" key="7">
    <source>
        <dbReference type="ARBA" id="ARBA00022741"/>
    </source>
</evidence>
<dbReference type="CDD" id="cd04261">
    <property type="entry name" value="AAK_AKii-LysC-BS"/>
    <property type="match status" value="1"/>
</dbReference>
<dbReference type="NCBIfam" id="TIGR00657">
    <property type="entry name" value="asp_kinases"/>
    <property type="match status" value="1"/>
</dbReference>
<comment type="pathway">
    <text evidence="2 13">Amino-acid biosynthesis; L-methionine biosynthesis via de novo pathway; L-homoserine from L-aspartate: step 1/3.</text>
</comment>
<dbReference type="InterPro" id="IPR001341">
    <property type="entry name" value="Asp_kinase"/>
</dbReference>
<dbReference type="InterPro" id="IPR045865">
    <property type="entry name" value="ACT-like_dom_sf"/>
</dbReference>
<dbReference type="EC" id="2.7.2.4" evidence="12"/>
<dbReference type="SUPFAM" id="SSF53633">
    <property type="entry name" value="Carbamate kinase-like"/>
    <property type="match status" value="1"/>
</dbReference>
<dbReference type="Pfam" id="PF22468">
    <property type="entry name" value="ACT_9"/>
    <property type="match status" value="1"/>
</dbReference>
<comment type="pathway">
    <text evidence="3 13">Amino-acid biosynthesis; L-threonine biosynthesis; L-threonine from L-aspartate: step 1/5.</text>
</comment>
<accession>A0ABX9KI70</accession>
<comment type="caution">
    <text evidence="15">The sequence shown here is derived from an EMBL/GenBank/DDBJ whole genome shotgun (WGS) entry which is preliminary data.</text>
</comment>